<keyword evidence="2" id="KW-1185">Reference proteome</keyword>
<dbReference type="EMBL" id="JYDO01001377">
    <property type="protein sequence ID" value="KRZ64196.1"/>
    <property type="molecule type" value="Genomic_DNA"/>
</dbReference>
<sequence>MSDLLNYSPAYYSPTCLAVNPNLLDLDEKANLLKEYIAARPLFRLPYYFGHGT</sequence>
<name>A0A0V1LXI3_9BILA</name>
<evidence type="ECO:0000313" key="1">
    <source>
        <dbReference type="EMBL" id="KRZ64196.1"/>
    </source>
</evidence>
<dbReference type="Proteomes" id="UP000054843">
    <property type="component" value="Unassembled WGS sequence"/>
</dbReference>
<dbReference type="AlphaFoldDB" id="A0A0V1LXI3"/>
<feature type="non-terminal residue" evidence="1">
    <location>
        <position position="53"/>
    </location>
</feature>
<accession>A0A0V1LXI3</accession>
<organism evidence="1 2">
    <name type="scientific">Trichinella papuae</name>
    <dbReference type="NCBI Taxonomy" id="268474"/>
    <lineage>
        <taxon>Eukaryota</taxon>
        <taxon>Metazoa</taxon>
        <taxon>Ecdysozoa</taxon>
        <taxon>Nematoda</taxon>
        <taxon>Enoplea</taxon>
        <taxon>Dorylaimia</taxon>
        <taxon>Trichinellida</taxon>
        <taxon>Trichinellidae</taxon>
        <taxon>Trichinella</taxon>
    </lineage>
</organism>
<protein>
    <submittedName>
        <fullName evidence="1">Uncharacterized protein</fullName>
    </submittedName>
</protein>
<reference evidence="1 2" key="1">
    <citation type="submission" date="2015-01" db="EMBL/GenBank/DDBJ databases">
        <title>Evolution of Trichinella species and genotypes.</title>
        <authorList>
            <person name="Korhonen P.K."/>
            <person name="Edoardo P."/>
            <person name="Giuseppe L.R."/>
            <person name="Gasser R.B."/>
        </authorList>
    </citation>
    <scope>NUCLEOTIDE SEQUENCE [LARGE SCALE GENOMIC DNA]</scope>
    <source>
        <strain evidence="1">ISS1980</strain>
    </source>
</reference>
<gene>
    <name evidence="1" type="ORF">T10_1819</name>
</gene>
<comment type="caution">
    <text evidence="1">The sequence shown here is derived from an EMBL/GenBank/DDBJ whole genome shotgun (WGS) entry which is preliminary data.</text>
</comment>
<proteinExistence type="predicted"/>
<evidence type="ECO:0000313" key="2">
    <source>
        <dbReference type="Proteomes" id="UP000054843"/>
    </source>
</evidence>